<sequence>MDNNRSDGVFQRNGPIDRKNSLLHNYVVWLYVKSLVYKTVVNTAQNLLACGAATGRGVRDKLGIFDNVLSSVSRRYDACKKASARNVKHLL</sequence>
<evidence type="ECO:0000313" key="2">
    <source>
        <dbReference type="EMBL" id="GFY76018.1"/>
    </source>
</evidence>
<dbReference type="AlphaFoldDB" id="A0A8X6MM61"/>
<evidence type="ECO:0000313" key="3">
    <source>
        <dbReference type="Proteomes" id="UP000886998"/>
    </source>
</evidence>
<gene>
    <name evidence="1" type="ORF">TNIN_300461</name>
    <name evidence="2" type="ORF">TNIN_370361</name>
</gene>
<dbReference type="OrthoDB" id="6764275at2759"/>
<dbReference type="Proteomes" id="UP000886998">
    <property type="component" value="Unassembled WGS sequence"/>
</dbReference>
<evidence type="ECO:0000313" key="1">
    <source>
        <dbReference type="EMBL" id="GFS65635.1"/>
    </source>
</evidence>
<name>A0A8X6MM61_9ARAC</name>
<comment type="caution">
    <text evidence="1">The sequence shown here is derived from an EMBL/GenBank/DDBJ whole genome shotgun (WGS) entry which is preliminary data.</text>
</comment>
<organism evidence="1 3">
    <name type="scientific">Trichonephila inaurata madagascariensis</name>
    <dbReference type="NCBI Taxonomy" id="2747483"/>
    <lineage>
        <taxon>Eukaryota</taxon>
        <taxon>Metazoa</taxon>
        <taxon>Ecdysozoa</taxon>
        <taxon>Arthropoda</taxon>
        <taxon>Chelicerata</taxon>
        <taxon>Arachnida</taxon>
        <taxon>Araneae</taxon>
        <taxon>Araneomorphae</taxon>
        <taxon>Entelegynae</taxon>
        <taxon>Araneoidea</taxon>
        <taxon>Nephilidae</taxon>
        <taxon>Trichonephila</taxon>
        <taxon>Trichonephila inaurata</taxon>
    </lineage>
</organism>
<proteinExistence type="predicted"/>
<protein>
    <submittedName>
        <fullName evidence="1">Uncharacterized protein</fullName>
    </submittedName>
</protein>
<keyword evidence="3" id="KW-1185">Reference proteome</keyword>
<accession>A0A8X6MM61</accession>
<dbReference type="EMBL" id="BMAV01028178">
    <property type="protein sequence ID" value="GFS65635.1"/>
    <property type="molecule type" value="Genomic_DNA"/>
</dbReference>
<reference evidence="1" key="1">
    <citation type="submission" date="2020-08" db="EMBL/GenBank/DDBJ databases">
        <title>Multicomponent nature underlies the extraordinary mechanical properties of spider dragline silk.</title>
        <authorList>
            <person name="Kono N."/>
            <person name="Nakamura H."/>
            <person name="Mori M."/>
            <person name="Yoshida Y."/>
            <person name="Ohtoshi R."/>
            <person name="Malay A.D."/>
            <person name="Moran D.A.P."/>
            <person name="Tomita M."/>
            <person name="Numata K."/>
            <person name="Arakawa K."/>
        </authorList>
    </citation>
    <scope>NUCLEOTIDE SEQUENCE</scope>
</reference>
<dbReference type="EMBL" id="BMAV01021713">
    <property type="protein sequence ID" value="GFY76018.1"/>
    <property type="molecule type" value="Genomic_DNA"/>
</dbReference>